<evidence type="ECO:0000256" key="1">
    <source>
        <dbReference type="SAM" id="MobiDB-lite"/>
    </source>
</evidence>
<feature type="region of interest" description="Disordered" evidence="1">
    <location>
        <begin position="1"/>
        <end position="22"/>
    </location>
</feature>
<accession>A0A5J4WAW3</accession>
<organism evidence="2 3">
    <name type="scientific">Streblomastix strix</name>
    <dbReference type="NCBI Taxonomy" id="222440"/>
    <lineage>
        <taxon>Eukaryota</taxon>
        <taxon>Metamonada</taxon>
        <taxon>Preaxostyla</taxon>
        <taxon>Oxymonadida</taxon>
        <taxon>Streblomastigidae</taxon>
        <taxon>Streblomastix</taxon>
    </lineage>
</organism>
<evidence type="ECO:0000313" key="2">
    <source>
        <dbReference type="EMBL" id="KAA6392041.1"/>
    </source>
</evidence>
<reference evidence="2 3" key="1">
    <citation type="submission" date="2019-03" db="EMBL/GenBank/DDBJ databases">
        <title>Single cell metagenomics reveals metabolic interactions within the superorganism composed of flagellate Streblomastix strix and complex community of Bacteroidetes bacteria on its surface.</title>
        <authorList>
            <person name="Treitli S.C."/>
            <person name="Kolisko M."/>
            <person name="Husnik F."/>
            <person name="Keeling P."/>
            <person name="Hampl V."/>
        </authorList>
    </citation>
    <scope>NUCLEOTIDE SEQUENCE [LARGE SCALE GENOMIC DNA]</scope>
    <source>
        <strain evidence="2">ST1C</strain>
    </source>
</reference>
<sequence>MLVQQQNHYQPNGSKSFSDEANDHRVKLSGLQGCGQGRLELQIQYVLAPRTDVLRMPQQSMFRFVPQRNRSLRAC</sequence>
<dbReference type="Proteomes" id="UP000324800">
    <property type="component" value="Unassembled WGS sequence"/>
</dbReference>
<dbReference type="AlphaFoldDB" id="A0A5J4WAW3"/>
<feature type="compositionally biased region" description="Polar residues" evidence="1">
    <location>
        <begin position="1"/>
        <end position="16"/>
    </location>
</feature>
<protein>
    <submittedName>
        <fullName evidence="2">Uncharacterized protein</fullName>
    </submittedName>
</protein>
<name>A0A5J4WAW3_9EUKA</name>
<comment type="caution">
    <text evidence="2">The sequence shown here is derived from an EMBL/GenBank/DDBJ whole genome shotgun (WGS) entry which is preliminary data.</text>
</comment>
<dbReference type="EMBL" id="SNRW01002678">
    <property type="protein sequence ID" value="KAA6392041.1"/>
    <property type="molecule type" value="Genomic_DNA"/>
</dbReference>
<evidence type="ECO:0000313" key="3">
    <source>
        <dbReference type="Proteomes" id="UP000324800"/>
    </source>
</evidence>
<proteinExistence type="predicted"/>
<gene>
    <name evidence="2" type="ORF">EZS28_012430</name>
</gene>